<dbReference type="InterPro" id="IPR008775">
    <property type="entry name" value="Phytyl_CoA_dOase-like"/>
</dbReference>
<dbReference type="SUPFAM" id="SSF51197">
    <property type="entry name" value="Clavaminate synthase-like"/>
    <property type="match status" value="1"/>
</dbReference>
<accession>A0A2D6YL79</accession>
<evidence type="ECO:0008006" key="3">
    <source>
        <dbReference type="Google" id="ProtNLM"/>
    </source>
</evidence>
<protein>
    <recommendedName>
        <fullName evidence="3">Phytanoyl-CoA dioxygenase</fullName>
    </recommendedName>
</protein>
<dbReference type="GO" id="GO:0016706">
    <property type="term" value="F:2-oxoglutarate-dependent dioxygenase activity"/>
    <property type="evidence" value="ECO:0007669"/>
    <property type="project" value="UniProtKB-ARBA"/>
</dbReference>
<dbReference type="AlphaFoldDB" id="A0A2D6YL79"/>
<gene>
    <name evidence="1" type="ORF">CMN54_11010</name>
</gene>
<comment type="caution">
    <text evidence="1">The sequence shown here is derived from an EMBL/GenBank/DDBJ whole genome shotgun (WGS) entry which is preliminary data.</text>
</comment>
<dbReference type="EMBL" id="NZEX01000125">
    <property type="protein sequence ID" value="MAH63953.1"/>
    <property type="molecule type" value="Genomic_DNA"/>
</dbReference>
<name>A0A2D6YL79_9DELT</name>
<evidence type="ECO:0000313" key="1">
    <source>
        <dbReference type="EMBL" id="MAH63953.1"/>
    </source>
</evidence>
<evidence type="ECO:0000313" key="2">
    <source>
        <dbReference type="Proteomes" id="UP000226525"/>
    </source>
</evidence>
<dbReference type="Gene3D" id="2.60.120.620">
    <property type="entry name" value="q2cbj1_9rhob like domain"/>
    <property type="match status" value="1"/>
</dbReference>
<proteinExistence type="predicted"/>
<dbReference type="Proteomes" id="UP000226525">
    <property type="component" value="Unassembled WGS sequence"/>
</dbReference>
<reference evidence="2" key="1">
    <citation type="submission" date="2017-09" db="EMBL/GenBank/DDBJ databases">
        <title>The Reconstruction of 2,631 Draft Metagenome-Assembled Genomes from the Global Oceans.</title>
        <authorList>
            <person name="Tully B.J."/>
            <person name="Graham E.D."/>
            <person name="Heidelberg J.F."/>
        </authorList>
    </citation>
    <scope>NUCLEOTIDE SEQUENCE [LARGE SCALE GENOMIC DNA]</scope>
</reference>
<organism evidence="1 2">
    <name type="scientific">SAR324 cluster bacterium</name>
    <dbReference type="NCBI Taxonomy" id="2024889"/>
    <lineage>
        <taxon>Bacteria</taxon>
        <taxon>Deltaproteobacteria</taxon>
        <taxon>SAR324 cluster</taxon>
    </lineage>
</organism>
<dbReference type="Pfam" id="PF05721">
    <property type="entry name" value="PhyH"/>
    <property type="match status" value="1"/>
</dbReference>
<sequence>MIKNLSEKNLEVLKKNGFIIVKKALDKDQVSVWKEKIYSLYNGQKYEINNTVGNVAFEKLLEIEPHLSRELIGHKSVAPYLKYFLGKQCQLRSLRAHINPGTYLQEWHMDFYDYWYQQESSKANVPLKGLCMNTTFYLTDNTPEKGRLRFLTEFLDKPTPEDLRIHAHYTDDRKNLFQTWCDGQKYIDLYPMAGDVIVFFSHIPHQGAKLVEDEEHSPRANIVLHYQQNPMFPDINFVSDPQFTLDQLGYAGTFPFK</sequence>